<comment type="similarity">
    <text evidence="2">Belongs to the FAD-dependent glycerol-3-phosphate dehydrogenase family.</text>
</comment>
<evidence type="ECO:0000256" key="2">
    <source>
        <dbReference type="ARBA" id="ARBA00007330"/>
    </source>
</evidence>
<evidence type="ECO:0000256" key="5">
    <source>
        <dbReference type="ARBA" id="ARBA00023002"/>
    </source>
</evidence>
<evidence type="ECO:0000313" key="9">
    <source>
        <dbReference type="EMBL" id="XCJ80279.1"/>
    </source>
</evidence>
<dbReference type="GO" id="GO:0004368">
    <property type="term" value="F:glycerol-3-phosphate dehydrogenase (quinone) activity"/>
    <property type="evidence" value="ECO:0007669"/>
    <property type="project" value="InterPro"/>
</dbReference>
<gene>
    <name evidence="9" type="ORF">ABV408_03640</name>
</gene>
<accession>A0AB74UF86</accession>
<feature type="domain" description="FAD dependent oxidoreductase" evidence="7">
    <location>
        <begin position="27"/>
        <end position="387"/>
    </location>
</feature>
<organism evidence="9">
    <name type="scientific">Salinicola endophyticus</name>
    <dbReference type="NCBI Taxonomy" id="1949083"/>
    <lineage>
        <taxon>Bacteria</taxon>
        <taxon>Pseudomonadati</taxon>
        <taxon>Pseudomonadota</taxon>
        <taxon>Gammaproteobacteria</taxon>
        <taxon>Oceanospirillales</taxon>
        <taxon>Halomonadaceae</taxon>
        <taxon>Salinicola</taxon>
    </lineage>
</organism>
<protein>
    <submittedName>
        <fullName evidence="9">Glycerol-3-phosphate dehydrogenase/oxidase</fullName>
        <ecNumber evidence="9">1.-.-.-</ecNumber>
    </submittedName>
</protein>
<reference evidence="9" key="1">
    <citation type="submission" date="2024-06" db="EMBL/GenBank/DDBJ databases">
        <title>Complete genome of Salinicola endophyticus HNIBRBA4755.</title>
        <authorList>
            <person name="Shin S.Y."/>
            <person name="Kang H."/>
            <person name="Song J."/>
        </authorList>
    </citation>
    <scope>NUCLEOTIDE SEQUENCE</scope>
    <source>
        <strain evidence="9">HNIBRBA4755</strain>
    </source>
</reference>
<dbReference type="Gene3D" id="1.10.8.870">
    <property type="entry name" value="Alpha-glycerophosphate oxidase, cap domain"/>
    <property type="match status" value="1"/>
</dbReference>
<evidence type="ECO:0000256" key="4">
    <source>
        <dbReference type="ARBA" id="ARBA00022827"/>
    </source>
</evidence>
<dbReference type="SUPFAM" id="SSF54373">
    <property type="entry name" value="FAD-linked reductases, C-terminal domain"/>
    <property type="match status" value="1"/>
</dbReference>
<dbReference type="EC" id="1.-.-.-" evidence="9"/>
<comment type="cofactor">
    <cofactor evidence="1">
        <name>FAD</name>
        <dbReference type="ChEBI" id="CHEBI:57692"/>
    </cofactor>
</comment>
<dbReference type="GO" id="GO:0046168">
    <property type="term" value="P:glycerol-3-phosphate catabolic process"/>
    <property type="evidence" value="ECO:0007669"/>
    <property type="project" value="TreeGrafter"/>
</dbReference>
<feature type="region of interest" description="Disordered" evidence="6">
    <location>
        <begin position="592"/>
        <end position="616"/>
    </location>
</feature>
<dbReference type="SUPFAM" id="SSF51905">
    <property type="entry name" value="FAD/NAD(P)-binding domain"/>
    <property type="match status" value="1"/>
</dbReference>
<dbReference type="InterPro" id="IPR036188">
    <property type="entry name" value="FAD/NAD-bd_sf"/>
</dbReference>
<dbReference type="PANTHER" id="PTHR11985">
    <property type="entry name" value="GLYCEROL-3-PHOSPHATE DEHYDROGENASE"/>
    <property type="match status" value="1"/>
</dbReference>
<sequence>MTSHHADTPDARQATRERLANDPNVEVLIIGAGINGAGLFRDLALQGVDVLIVDKQDFCAGASAAPSRLIHGGLKYLETGEFRLVAQSTRERNLLLRNAPHVVHPLRTAMPTHSWFGGIWPSLKRFLRRPAKIDDRGVLISEVGLTLYDFFGRHFRSMPRHSVLFGRRVRESLPDVRNDVKALHTYYDAAITQAERLGFELIDDGCRAHRGALALNYTTLDSVTLDSETLDPVAGQQSGQGGTEGATLRFSDAEGEAFEVRPRIVINAGGAWIDEINRLLGRETAYIGGTKGGHLIVDVPEIRRQLDGRMIYFGTPDGRICLIYPFMQHVLVGATDIRCDDPDQAVCDDDERDYMLEAVRYLFPDLDIGAERVRYRYSGVRPLPRSDADDPGQISRDHAVREDRLGEVPLLSLVGGKWTTFRGFAAEVADDVLARLGRRRDLSTEQLAIGGGHGYPQDEAARDLWLGRVAAACGGDRRRAITLLERYGSRGEAVAAHCEAIAEGQQPLASLPDYRAGEIDFVCRFERVERLGDVLFRRLPIALSARLTAAVVAEVATHCGTALGWSAAAREAEIARAHAIASEHHGVDLGPFDAAESADSVSQTETGAGAERGEAR</sequence>
<evidence type="ECO:0000259" key="7">
    <source>
        <dbReference type="Pfam" id="PF01266"/>
    </source>
</evidence>
<dbReference type="Pfam" id="PF16901">
    <property type="entry name" value="DAO_C"/>
    <property type="match status" value="1"/>
</dbReference>
<dbReference type="Gene3D" id="3.30.9.10">
    <property type="entry name" value="D-Amino Acid Oxidase, subunit A, domain 2"/>
    <property type="match status" value="1"/>
</dbReference>
<dbReference type="PRINTS" id="PR01001">
    <property type="entry name" value="FADG3PDH"/>
</dbReference>
<dbReference type="InterPro" id="IPR038299">
    <property type="entry name" value="DAO_C_sf"/>
</dbReference>
<dbReference type="InterPro" id="IPR000447">
    <property type="entry name" value="G3P_DH_FAD-dep"/>
</dbReference>
<feature type="domain" description="Alpha-glycerophosphate oxidase C-terminal" evidence="8">
    <location>
        <begin position="443"/>
        <end position="569"/>
    </location>
</feature>
<dbReference type="AlphaFoldDB" id="A0AB74UF86"/>
<proteinExistence type="inferred from homology"/>
<dbReference type="PANTHER" id="PTHR11985:SF15">
    <property type="entry name" value="GLYCEROL-3-PHOSPHATE DEHYDROGENASE, MITOCHONDRIAL"/>
    <property type="match status" value="1"/>
</dbReference>
<evidence type="ECO:0000256" key="1">
    <source>
        <dbReference type="ARBA" id="ARBA00001974"/>
    </source>
</evidence>
<evidence type="ECO:0000256" key="6">
    <source>
        <dbReference type="SAM" id="MobiDB-lite"/>
    </source>
</evidence>
<name>A0AB74UF86_9GAMM</name>
<evidence type="ECO:0000256" key="3">
    <source>
        <dbReference type="ARBA" id="ARBA00022630"/>
    </source>
</evidence>
<dbReference type="RefSeq" id="WP_353981113.1">
    <property type="nucleotide sequence ID" value="NZ_CP159578.1"/>
</dbReference>
<dbReference type="InterPro" id="IPR006076">
    <property type="entry name" value="FAD-dep_OxRdtase"/>
</dbReference>
<dbReference type="Pfam" id="PF01266">
    <property type="entry name" value="DAO"/>
    <property type="match status" value="1"/>
</dbReference>
<keyword evidence="4" id="KW-0274">FAD</keyword>
<evidence type="ECO:0000259" key="8">
    <source>
        <dbReference type="Pfam" id="PF16901"/>
    </source>
</evidence>
<dbReference type="InterPro" id="IPR031656">
    <property type="entry name" value="DAO_C"/>
</dbReference>
<keyword evidence="3" id="KW-0285">Flavoprotein</keyword>
<dbReference type="EMBL" id="CP159578">
    <property type="protein sequence ID" value="XCJ80279.1"/>
    <property type="molecule type" value="Genomic_DNA"/>
</dbReference>
<dbReference type="Gene3D" id="3.50.50.60">
    <property type="entry name" value="FAD/NAD(P)-binding domain"/>
    <property type="match status" value="1"/>
</dbReference>
<keyword evidence="5 9" id="KW-0560">Oxidoreductase</keyword>